<keyword evidence="1" id="KW-1133">Transmembrane helix</keyword>
<dbReference type="STRING" id="1798471.A3A21_04245"/>
<comment type="caution">
    <text evidence="2">The sequence shown here is derived from an EMBL/GenBank/DDBJ whole genome shotgun (WGS) entry which is preliminary data.</text>
</comment>
<evidence type="ECO:0008006" key="4">
    <source>
        <dbReference type="Google" id="ProtNLM"/>
    </source>
</evidence>
<feature type="transmembrane region" description="Helical" evidence="1">
    <location>
        <begin position="7"/>
        <end position="28"/>
    </location>
</feature>
<dbReference type="GO" id="GO:0006974">
    <property type="term" value="P:DNA damage response"/>
    <property type="evidence" value="ECO:0007669"/>
    <property type="project" value="TreeGrafter"/>
</dbReference>
<dbReference type="PANTHER" id="PTHR34387">
    <property type="entry name" value="SLR1258 PROTEIN"/>
    <property type="match status" value="1"/>
</dbReference>
<organism evidence="2 3">
    <name type="scientific">Candidatus Jorgensenbacteria bacterium RIFCSPLOWO2_01_FULL_45_25b</name>
    <dbReference type="NCBI Taxonomy" id="1798471"/>
    <lineage>
        <taxon>Bacteria</taxon>
        <taxon>Candidatus Joergenseniibacteriota</taxon>
    </lineage>
</organism>
<gene>
    <name evidence="2" type="ORF">A3A21_04245</name>
</gene>
<dbReference type="AlphaFoldDB" id="A0A1F6BXT4"/>
<accession>A0A1F6BXT4</accession>
<dbReference type="InterPro" id="IPR052022">
    <property type="entry name" value="26kDa_periplasmic_antigen"/>
</dbReference>
<evidence type="ECO:0000256" key="1">
    <source>
        <dbReference type="SAM" id="Phobius"/>
    </source>
</evidence>
<protein>
    <recommendedName>
        <fullName evidence="4">SIMPL domain-containing protein</fullName>
    </recommendedName>
</protein>
<evidence type="ECO:0000313" key="3">
    <source>
        <dbReference type="Proteomes" id="UP000176996"/>
    </source>
</evidence>
<dbReference type="EMBL" id="MFKK01000013">
    <property type="protein sequence ID" value="OGG41327.1"/>
    <property type="molecule type" value="Genomic_DNA"/>
</dbReference>
<dbReference type="Gene3D" id="3.30.110.170">
    <property type="entry name" value="Protein of unknown function (DUF541), domain 1"/>
    <property type="match status" value="1"/>
</dbReference>
<keyword evidence="1" id="KW-0812">Transmembrane</keyword>
<proteinExistence type="predicted"/>
<dbReference type="Pfam" id="PF04402">
    <property type="entry name" value="SIMPL"/>
    <property type="match status" value="1"/>
</dbReference>
<evidence type="ECO:0000313" key="2">
    <source>
        <dbReference type="EMBL" id="OGG41327.1"/>
    </source>
</evidence>
<dbReference type="Gene3D" id="3.30.70.2970">
    <property type="entry name" value="Protein of unknown function (DUF541), domain 2"/>
    <property type="match status" value="1"/>
</dbReference>
<dbReference type="InterPro" id="IPR007497">
    <property type="entry name" value="SIMPL/DUF541"/>
</dbReference>
<sequence length="266" mass="28140">MSNKIKNYLGIALIVGVLMLGLSIWSIAGSVGKSINPSSLRSFSVTAEGKSTQVPDVAEFTFSVITEGGENLAALQKENTEKMNKAIAFLKENGVKKEDIRTSQYSVNPRYESYSCGRPIYANGEEKAGPCPPSKIVGYTITQSATVKIRDFTKAGDIVSGVVKSGANSASSLNFTIDDPTSVQDAARAEAIAKAEKKAEKIAKDAGFRVGRLISIYESGGNYPVYYGKAMGIGMGGDAAESAPAPSIEPGSEDVKVNVTLTYEIK</sequence>
<dbReference type="PANTHER" id="PTHR34387:SF2">
    <property type="entry name" value="SLR1258 PROTEIN"/>
    <property type="match status" value="1"/>
</dbReference>
<dbReference type="Proteomes" id="UP000176996">
    <property type="component" value="Unassembled WGS sequence"/>
</dbReference>
<name>A0A1F6BXT4_9BACT</name>
<reference evidence="2 3" key="1">
    <citation type="journal article" date="2016" name="Nat. Commun.">
        <title>Thousands of microbial genomes shed light on interconnected biogeochemical processes in an aquifer system.</title>
        <authorList>
            <person name="Anantharaman K."/>
            <person name="Brown C.T."/>
            <person name="Hug L.A."/>
            <person name="Sharon I."/>
            <person name="Castelle C.J."/>
            <person name="Probst A.J."/>
            <person name="Thomas B.C."/>
            <person name="Singh A."/>
            <person name="Wilkins M.J."/>
            <person name="Karaoz U."/>
            <person name="Brodie E.L."/>
            <person name="Williams K.H."/>
            <person name="Hubbard S.S."/>
            <person name="Banfield J.F."/>
        </authorList>
    </citation>
    <scope>NUCLEOTIDE SEQUENCE [LARGE SCALE GENOMIC DNA]</scope>
</reference>
<keyword evidence="1" id="KW-0472">Membrane</keyword>